<dbReference type="InterPro" id="IPR036065">
    <property type="entry name" value="BolA-like_sf"/>
</dbReference>
<gene>
    <name evidence="6" type="ORF">BTN50_0042</name>
</gene>
<dbReference type="Proteomes" id="UP000218160">
    <property type="component" value="Chromosome 1"/>
</dbReference>
<dbReference type="PANTHER" id="PTHR46229">
    <property type="entry name" value="BOLA TRANSCRIPTION REGULATOR"/>
    <property type="match status" value="1"/>
</dbReference>
<keyword evidence="7" id="KW-1185">Reference proteome</keyword>
<dbReference type="Pfam" id="PF01722">
    <property type="entry name" value="BolA"/>
    <property type="match status" value="1"/>
</dbReference>
<evidence type="ECO:0000256" key="4">
    <source>
        <dbReference type="ARBA" id="ARBA00074073"/>
    </source>
</evidence>
<keyword evidence="6" id="KW-0131">Cell cycle</keyword>
<dbReference type="KEGG" id="elux:BTN50_0042"/>
<dbReference type="PANTHER" id="PTHR46229:SF2">
    <property type="entry name" value="BOLA-LIKE PROTEIN 1"/>
    <property type="match status" value="1"/>
</dbReference>
<dbReference type="PIRSF" id="PIRSF003113">
    <property type="entry name" value="BolA"/>
    <property type="match status" value="1"/>
</dbReference>
<comment type="function">
    <text evidence="3">Transcriptional regulator that plays an important role in general stress response.</text>
</comment>
<accession>A0A291B6G5</accession>
<dbReference type="GO" id="GO:0005829">
    <property type="term" value="C:cytosol"/>
    <property type="evidence" value="ECO:0007669"/>
    <property type="project" value="TreeGrafter"/>
</dbReference>
<evidence type="ECO:0000256" key="5">
    <source>
        <dbReference type="RuleBase" id="RU003860"/>
    </source>
</evidence>
<evidence type="ECO:0000256" key="3">
    <source>
        <dbReference type="ARBA" id="ARBA00059078"/>
    </source>
</evidence>
<dbReference type="AlphaFoldDB" id="A0A291B6G5"/>
<dbReference type="SUPFAM" id="SSF82657">
    <property type="entry name" value="BolA-like"/>
    <property type="match status" value="1"/>
</dbReference>
<reference evidence="7" key="1">
    <citation type="submission" date="2017-04" db="EMBL/GenBank/DDBJ databases">
        <title>Genome evolution of the luminous symbionts of deep sea anglerfish.</title>
        <authorList>
            <person name="Hendry T.A."/>
        </authorList>
    </citation>
    <scope>NUCLEOTIDE SEQUENCE [LARGE SCALE GENOMIC DNA]</scope>
</reference>
<dbReference type="GO" id="GO:1990229">
    <property type="term" value="C:iron-sulfur cluster assembly complex"/>
    <property type="evidence" value="ECO:0007669"/>
    <property type="project" value="UniProtKB-ARBA"/>
</dbReference>
<dbReference type="InterPro" id="IPR050961">
    <property type="entry name" value="BolA/IbaG_stress_morph_reg"/>
</dbReference>
<dbReference type="GO" id="GO:0051301">
    <property type="term" value="P:cell division"/>
    <property type="evidence" value="ECO:0007669"/>
    <property type="project" value="UniProtKB-KW"/>
</dbReference>
<keyword evidence="2" id="KW-0346">Stress response</keyword>
<evidence type="ECO:0000313" key="6">
    <source>
        <dbReference type="EMBL" id="ATF08590.1"/>
    </source>
</evidence>
<sequence length="109" mass="12320">MIIQQKIQQKLTVAFSPIFLDVVNESHMHNVPVGSESHFKVTVVAITFEGKHILARHRAVNRALKDELQHGLYALIIHTYTEREWNDLSDQFSVSPPCHGGATFENDIG</sequence>
<dbReference type="OrthoDB" id="9801469at2"/>
<protein>
    <recommendedName>
        <fullName evidence="4">DNA-binding transcriptional regulator BolA</fullName>
    </recommendedName>
</protein>
<dbReference type="RefSeq" id="WP_096618592.1">
    <property type="nucleotide sequence ID" value="NZ_CP020660.1"/>
</dbReference>
<evidence type="ECO:0000256" key="2">
    <source>
        <dbReference type="ARBA" id="ARBA00023016"/>
    </source>
</evidence>
<dbReference type="Gene3D" id="3.30.300.90">
    <property type="entry name" value="BolA-like"/>
    <property type="match status" value="1"/>
</dbReference>
<evidence type="ECO:0000313" key="7">
    <source>
        <dbReference type="Proteomes" id="UP000218160"/>
    </source>
</evidence>
<name>A0A291B6G5_9GAMM</name>
<dbReference type="GO" id="GO:0006351">
    <property type="term" value="P:DNA-templated transcription"/>
    <property type="evidence" value="ECO:0007669"/>
    <property type="project" value="TreeGrafter"/>
</dbReference>
<dbReference type="FunFam" id="3.30.300.90:FF:000001">
    <property type="entry name" value="Transcriptional regulator BolA"/>
    <property type="match status" value="1"/>
</dbReference>
<evidence type="ECO:0000256" key="1">
    <source>
        <dbReference type="ARBA" id="ARBA00005578"/>
    </source>
</evidence>
<dbReference type="InterPro" id="IPR002634">
    <property type="entry name" value="BolA"/>
</dbReference>
<dbReference type="EMBL" id="CP020660">
    <property type="protein sequence ID" value="ATF08590.1"/>
    <property type="molecule type" value="Genomic_DNA"/>
</dbReference>
<organism evidence="6 7">
    <name type="scientific">Candidatus Enterovibrio altilux</name>
    <dbReference type="NCBI Taxonomy" id="1927128"/>
    <lineage>
        <taxon>Bacteria</taxon>
        <taxon>Pseudomonadati</taxon>
        <taxon>Pseudomonadota</taxon>
        <taxon>Gammaproteobacteria</taxon>
        <taxon>Vibrionales</taxon>
        <taxon>Vibrionaceae</taxon>
        <taxon>Enterovibrio</taxon>
    </lineage>
</organism>
<comment type="similarity">
    <text evidence="1 5">Belongs to the BolA/IbaG family.</text>
</comment>
<keyword evidence="6" id="KW-0132">Cell division</keyword>
<proteinExistence type="inferred from homology"/>